<evidence type="ECO:0000313" key="6">
    <source>
        <dbReference type="Proteomes" id="UP001597180"/>
    </source>
</evidence>
<keyword evidence="2" id="KW-0238">DNA-binding</keyword>
<dbReference type="InterPro" id="IPR027417">
    <property type="entry name" value="P-loop_NTPase"/>
</dbReference>
<dbReference type="SUPFAM" id="SSF46894">
    <property type="entry name" value="C-terminal effector domain of the bipartite response regulators"/>
    <property type="match status" value="1"/>
</dbReference>
<dbReference type="SUPFAM" id="SSF52540">
    <property type="entry name" value="P-loop containing nucleoside triphosphate hydrolases"/>
    <property type="match status" value="1"/>
</dbReference>
<evidence type="ECO:0000313" key="5">
    <source>
        <dbReference type="EMBL" id="MFD1222086.1"/>
    </source>
</evidence>
<dbReference type="InterPro" id="IPR059106">
    <property type="entry name" value="WHD_MalT"/>
</dbReference>
<proteinExistence type="predicted"/>
<evidence type="ECO:0000259" key="4">
    <source>
        <dbReference type="PROSITE" id="PS50043"/>
    </source>
</evidence>
<protein>
    <submittedName>
        <fullName evidence="5">LuxR C-terminal-related transcriptional regulator</fullName>
    </submittedName>
</protein>
<reference evidence="6" key="1">
    <citation type="journal article" date="2019" name="Int. J. Syst. Evol. Microbiol.">
        <title>The Global Catalogue of Microorganisms (GCM) 10K type strain sequencing project: providing services to taxonomists for standard genome sequencing and annotation.</title>
        <authorList>
            <consortium name="The Broad Institute Genomics Platform"/>
            <consortium name="The Broad Institute Genome Sequencing Center for Infectious Disease"/>
            <person name="Wu L."/>
            <person name="Ma J."/>
        </authorList>
    </citation>
    <scope>NUCLEOTIDE SEQUENCE [LARGE SCALE GENOMIC DNA]</scope>
    <source>
        <strain evidence="6">CCUG 53270</strain>
    </source>
</reference>
<evidence type="ECO:0000256" key="2">
    <source>
        <dbReference type="ARBA" id="ARBA00023125"/>
    </source>
</evidence>
<organism evidence="5 6">
    <name type="scientific">Paenibacillus vulneris</name>
    <dbReference type="NCBI Taxonomy" id="1133364"/>
    <lineage>
        <taxon>Bacteria</taxon>
        <taxon>Bacillati</taxon>
        <taxon>Bacillota</taxon>
        <taxon>Bacilli</taxon>
        <taxon>Bacillales</taxon>
        <taxon>Paenibacillaceae</taxon>
        <taxon>Paenibacillus</taxon>
    </lineage>
</organism>
<dbReference type="Gene3D" id="1.10.10.10">
    <property type="entry name" value="Winged helix-like DNA-binding domain superfamily/Winged helix DNA-binding domain"/>
    <property type="match status" value="1"/>
</dbReference>
<name>A0ABW3UQ87_9BACL</name>
<keyword evidence="3" id="KW-0804">Transcription</keyword>
<dbReference type="SMART" id="SM00421">
    <property type="entry name" value="HTH_LUXR"/>
    <property type="match status" value="1"/>
</dbReference>
<dbReference type="Pfam" id="PF00196">
    <property type="entry name" value="GerE"/>
    <property type="match status" value="1"/>
</dbReference>
<feature type="domain" description="HTH luxR-type" evidence="4">
    <location>
        <begin position="796"/>
        <end position="861"/>
    </location>
</feature>
<dbReference type="InterPro" id="IPR011990">
    <property type="entry name" value="TPR-like_helical_dom_sf"/>
</dbReference>
<dbReference type="RefSeq" id="WP_345592368.1">
    <property type="nucleotide sequence ID" value="NZ_BAABJG010000031.1"/>
</dbReference>
<dbReference type="PROSITE" id="PS50043">
    <property type="entry name" value="HTH_LUXR_2"/>
    <property type="match status" value="1"/>
</dbReference>
<dbReference type="InterPro" id="IPR000792">
    <property type="entry name" value="Tscrpt_reg_LuxR_C"/>
</dbReference>
<gene>
    <name evidence="5" type="ORF">ACFQ4B_18350</name>
</gene>
<dbReference type="PRINTS" id="PR00038">
    <property type="entry name" value="HTHLUXR"/>
</dbReference>
<dbReference type="EMBL" id="JBHTLU010000021">
    <property type="protein sequence ID" value="MFD1222086.1"/>
    <property type="molecule type" value="Genomic_DNA"/>
</dbReference>
<dbReference type="InterPro" id="IPR041617">
    <property type="entry name" value="TPR_MalT"/>
</dbReference>
<dbReference type="Proteomes" id="UP001597180">
    <property type="component" value="Unassembled WGS sequence"/>
</dbReference>
<evidence type="ECO:0000256" key="3">
    <source>
        <dbReference type="ARBA" id="ARBA00023163"/>
    </source>
</evidence>
<dbReference type="Gene3D" id="1.25.40.10">
    <property type="entry name" value="Tetratricopeptide repeat domain"/>
    <property type="match status" value="1"/>
</dbReference>
<evidence type="ECO:0000256" key="1">
    <source>
        <dbReference type="ARBA" id="ARBA00023015"/>
    </source>
</evidence>
<comment type="caution">
    <text evidence="5">The sequence shown here is derived from an EMBL/GenBank/DDBJ whole genome shotgun (WGS) entry which is preliminary data.</text>
</comment>
<dbReference type="SUPFAM" id="SSF48452">
    <property type="entry name" value="TPR-like"/>
    <property type="match status" value="1"/>
</dbReference>
<accession>A0ABW3UQ87</accession>
<dbReference type="PANTHER" id="PTHR44688:SF16">
    <property type="entry name" value="DNA-BINDING TRANSCRIPTIONAL ACTIVATOR DEVR_DOSR"/>
    <property type="match status" value="1"/>
</dbReference>
<dbReference type="InterPro" id="IPR016032">
    <property type="entry name" value="Sig_transdc_resp-reg_C-effctor"/>
</dbReference>
<keyword evidence="6" id="KW-1185">Reference proteome</keyword>
<dbReference type="CDD" id="cd06170">
    <property type="entry name" value="LuxR_C_like"/>
    <property type="match status" value="1"/>
</dbReference>
<dbReference type="Pfam" id="PF17874">
    <property type="entry name" value="TPR_MalT"/>
    <property type="match status" value="1"/>
</dbReference>
<dbReference type="Gene3D" id="3.40.50.300">
    <property type="entry name" value="P-loop containing nucleotide triphosphate hydrolases"/>
    <property type="match status" value="1"/>
</dbReference>
<dbReference type="PANTHER" id="PTHR44688">
    <property type="entry name" value="DNA-BINDING TRANSCRIPTIONAL ACTIVATOR DEVR_DOSR"/>
    <property type="match status" value="1"/>
</dbReference>
<keyword evidence="1" id="KW-0805">Transcription regulation</keyword>
<dbReference type="InterPro" id="IPR036388">
    <property type="entry name" value="WH-like_DNA-bd_sf"/>
</dbReference>
<dbReference type="Pfam" id="PF25873">
    <property type="entry name" value="WHD_MalT"/>
    <property type="match status" value="1"/>
</dbReference>
<sequence>MEPVLLHTKLHMPPLSQATVLRTRLMKRLQAGLERRVTFIQAPAGYGKSTLVSSWASQLERPAGWLSLDAGDNDIFRFWRYVISSIDLVCEGFAQKARPTLESLTPGDYETFLVQLLNELHGLQHPLVCIFDDFHVLHDSNLLASMTFFIEYLPAHVHLYFTSREKSDFLKSRYFSRGWAAPLHTEDLRFDAQEATALFDLWEDGNYTEEQIGLLVQRTEGWVTGLKLAALSLHNMEQASAFIQDFSGYSGEVEQYLLEEVFLSLEPSLQEFLMRCSILQRLSGPLCQTVSGDPGSGAKLEQLIKWGLFLIPLDPRNEWFRFHHLFADFLNKQLVRHYPGDVRKLQKAAADWCAAHGFSEEAVEYYLDGQFFTEAIRLLEPMKSVSVRREYSTLRNWLSVIPEAILWEHRYLYFSYIFSLLWNNEPELAEFYLQSAEQRFPEDAVAWTEEERNRFLGNLYYLRNAKASQYDMDVVKALDYIQLSLKHSPTGTDLIFAPPHMPLSPSIFRSYNGKRGKHLPREMVDTFFRRMIEFLTPMQVHDSTIVCYGELLYERNDLEEAEEQFKLGLQENTHNPYQPEKVYVPAYLYLSRIARARGDLNGAEYWLEEAKKKAVRSQATTALFFINAELAGLRMDWGDASAAAAWRKKYAVTGSDPVSISQLYTYTFLVRVFITEERYEEALLLADRLFALAVKGHRPMDALEIQVLQALVWQKTGKTEQAILTLEQALKYAEPDGYIRVFVDRGSPILQLVSTYIQMRRKGHMRESEAPSLSFVRRVLSCFDQAAETSEFADKSGQLDHLLTKRELAIFRYMLEGMDNQAMANALGIGIGTLKTHINHIYGKLNVKNRVEAISRGKEMLE</sequence>